<dbReference type="PROSITE" id="PS50109">
    <property type="entry name" value="HIS_KIN"/>
    <property type="match status" value="1"/>
</dbReference>
<dbReference type="SUPFAM" id="SSF52172">
    <property type="entry name" value="CheY-like"/>
    <property type="match status" value="1"/>
</dbReference>
<evidence type="ECO:0000259" key="7">
    <source>
        <dbReference type="PROSITE" id="PS50110"/>
    </source>
</evidence>
<dbReference type="Gene3D" id="1.10.287.130">
    <property type="match status" value="1"/>
</dbReference>
<dbReference type="PANTHER" id="PTHR43547">
    <property type="entry name" value="TWO-COMPONENT HISTIDINE KINASE"/>
    <property type="match status" value="1"/>
</dbReference>
<dbReference type="EMBL" id="VWNE01000027">
    <property type="protein sequence ID" value="KAA8479957.1"/>
    <property type="molecule type" value="Genomic_DNA"/>
</dbReference>
<keyword evidence="9" id="KW-0418">Kinase</keyword>
<dbReference type="Gene3D" id="3.30.565.10">
    <property type="entry name" value="Histidine kinase-like ATPase, C-terminal domain"/>
    <property type="match status" value="1"/>
</dbReference>
<dbReference type="SUPFAM" id="SSF55874">
    <property type="entry name" value="ATPase domain of HSP90 chaperone/DNA topoisomerase II/histidine kinase"/>
    <property type="match status" value="1"/>
</dbReference>
<dbReference type="PROSITE" id="PS50110">
    <property type="entry name" value="RESPONSE_REGULATORY"/>
    <property type="match status" value="1"/>
</dbReference>
<evidence type="ECO:0000256" key="1">
    <source>
        <dbReference type="ARBA" id="ARBA00000085"/>
    </source>
</evidence>
<evidence type="ECO:0000256" key="2">
    <source>
        <dbReference type="ARBA" id="ARBA00012438"/>
    </source>
</evidence>
<keyword evidence="3 4" id="KW-0597">Phosphoprotein</keyword>
<gene>
    <name evidence="9" type="ORF">EKH83_20805</name>
    <name evidence="8" type="ORF">F1649_16130</name>
</gene>
<evidence type="ECO:0000313" key="11">
    <source>
        <dbReference type="Proteomes" id="UP000322918"/>
    </source>
</evidence>
<dbReference type="CDD" id="cd00082">
    <property type="entry name" value="HisKA"/>
    <property type="match status" value="1"/>
</dbReference>
<dbReference type="InterPro" id="IPR005467">
    <property type="entry name" value="His_kinase_dom"/>
</dbReference>
<dbReference type="Proteomes" id="UP000322918">
    <property type="component" value="Unassembled WGS sequence"/>
</dbReference>
<dbReference type="RefSeq" id="WP_128771396.1">
    <property type="nucleotide sequence ID" value="NZ_RXOC01000021.1"/>
</dbReference>
<dbReference type="GO" id="GO:0000155">
    <property type="term" value="F:phosphorelay sensor kinase activity"/>
    <property type="evidence" value="ECO:0007669"/>
    <property type="project" value="InterPro"/>
</dbReference>
<dbReference type="EMBL" id="RXOC01000021">
    <property type="protein sequence ID" value="RXF67045.1"/>
    <property type="molecule type" value="Genomic_DNA"/>
</dbReference>
<comment type="catalytic activity">
    <reaction evidence="1">
        <text>ATP + protein L-histidine = ADP + protein N-phospho-L-histidine.</text>
        <dbReference type="EC" id="2.7.13.3"/>
    </reaction>
</comment>
<dbReference type="Pfam" id="PF00072">
    <property type="entry name" value="Response_reg"/>
    <property type="match status" value="1"/>
</dbReference>
<feature type="domain" description="Histidine kinase" evidence="6">
    <location>
        <begin position="154"/>
        <end position="370"/>
    </location>
</feature>
<keyword evidence="11" id="KW-1185">Reference proteome</keyword>
<dbReference type="AlphaFoldDB" id="A0A4Q0M2P4"/>
<evidence type="ECO:0000313" key="10">
    <source>
        <dbReference type="Proteomes" id="UP000290848"/>
    </source>
</evidence>
<evidence type="ECO:0000256" key="3">
    <source>
        <dbReference type="ARBA" id="ARBA00022553"/>
    </source>
</evidence>
<dbReference type="PANTHER" id="PTHR43547:SF2">
    <property type="entry name" value="HYBRID SIGNAL TRANSDUCTION HISTIDINE KINASE C"/>
    <property type="match status" value="1"/>
</dbReference>
<dbReference type="InterPro" id="IPR003661">
    <property type="entry name" value="HisK_dim/P_dom"/>
</dbReference>
<dbReference type="InterPro" id="IPR011006">
    <property type="entry name" value="CheY-like_superfamily"/>
</dbReference>
<feature type="modified residue" description="4-aspartylphosphate" evidence="4">
    <location>
        <position position="50"/>
    </location>
</feature>
<dbReference type="InterPro" id="IPR004358">
    <property type="entry name" value="Sig_transdc_His_kin-like_C"/>
</dbReference>
<evidence type="ECO:0000313" key="8">
    <source>
        <dbReference type="EMBL" id="KAA8479957.1"/>
    </source>
</evidence>
<keyword evidence="9" id="KW-0808">Transferase</keyword>
<dbReference type="Proteomes" id="UP000290848">
    <property type="component" value="Unassembled WGS sequence"/>
</dbReference>
<evidence type="ECO:0000313" key="9">
    <source>
        <dbReference type="EMBL" id="RXF67045.1"/>
    </source>
</evidence>
<dbReference type="Pfam" id="PF02518">
    <property type="entry name" value="HATPase_c"/>
    <property type="match status" value="1"/>
</dbReference>
<protein>
    <recommendedName>
        <fullName evidence="2">histidine kinase</fullName>
        <ecNumber evidence="2">2.7.13.3</ecNumber>
    </recommendedName>
</protein>
<dbReference type="SMART" id="SM00387">
    <property type="entry name" value="HATPase_c"/>
    <property type="match status" value="1"/>
</dbReference>
<reference evidence="8 11" key="2">
    <citation type="submission" date="2019-09" db="EMBL/GenBank/DDBJ databases">
        <title>Pararcticibacter amylolyticus gen. nov., sp. nov., isolated from a rottenly hemp rope, and reclassification of Pedobacter tournemirensis as Pararcticibacter tournemirensis comb. nov.</title>
        <authorList>
            <person name="Cai Y."/>
        </authorList>
    </citation>
    <scope>NUCLEOTIDE SEQUENCE [LARGE SCALE GENOMIC DNA]</scope>
    <source>
        <strain evidence="8 11">TF5-37.2-LB10</strain>
    </source>
</reference>
<name>A0A4Q0M2P4_9SPHI</name>
<dbReference type="OrthoDB" id="9781208at2"/>
<reference evidence="9 10" key="1">
    <citation type="submission" date="2018-12" db="EMBL/GenBank/DDBJ databases">
        <title>The Draft Genome Sequence of the Soil Bacterium Pedobacter tournemirensis R1.</title>
        <authorList>
            <person name="He J."/>
        </authorList>
    </citation>
    <scope>NUCLEOTIDE SEQUENCE [LARGE SCALE GENOMIC DNA]</scope>
    <source>
        <strain evidence="9 10">R1</strain>
    </source>
</reference>
<dbReference type="Pfam" id="PF00512">
    <property type="entry name" value="HisKA"/>
    <property type="match status" value="1"/>
</dbReference>
<evidence type="ECO:0000256" key="5">
    <source>
        <dbReference type="SAM" id="Coils"/>
    </source>
</evidence>
<dbReference type="SMART" id="SM00388">
    <property type="entry name" value="HisKA"/>
    <property type="match status" value="1"/>
</dbReference>
<proteinExistence type="predicted"/>
<dbReference type="InterPro" id="IPR001789">
    <property type="entry name" value="Sig_transdc_resp-reg_receiver"/>
</dbReference>
<organism evidence="9 10">
    <name type="scientific">Arcticibacter tournemirensis</name>
    <dbReference type="NCBI Taxonomy" id="699437"/>
    <lineage>
        <taxon>Bacteria</taxon>
        <taxon>Pseudomonadati</taxon>
        <taxon>Bacteroidota</taxon>
        <taxon>Sphingobacteriia</taxon>
        <taxon>Sphingobacteriales</taxon>
        <taxon>Sphingobacteriaceae</taxon>
        <taxon>Arcticibacter</taxon>
    </lineage>
</organism>
<dbReference type="PRINTS" id="PR00344">
    <property type="entry name" value="BCTRLSENSOR"/>
</dbReference>
<dbReference type="InterPro" id="IPR003594">
    <property type="entry name" value="HATPase_dom"/>
</dbReference>
<dbReference type="Gene3D" id="3.40.50.2300">
    <property type="match status" value="1"/>
</dbReference>
<dbReference type="InterPro" id="IPR036890">
    <property type="entry name" value="HATPase_C_sf"/>
</dbReference>
<evidence type="ECO:0000256" key="4">
    <source>
        <dbReference type="PROSITE-ProRule" id="PRU00169"/>
    </source>
</evidence>
<dbReference type="SMART" id="SM00448">
    <property type="entry name" value="REC"/>
    <property type="match status" value="1"/>
</dbReference>
<sequence>MVLIVDDLPENLLGLRKILELNGFKVDEAYSGEEALKKVLVTTYSLIILDVQMPGMDGFEVAEALAGFSKAKDIPVIFLSAVNTTKEFITRGYLSGGYDYITKPLDPDILLLKAKNLHKLSQQNLELKKTQAELEKEIEVRKEAERKKDEFLSIASHELKTPLTRAKGYVQLLKKFSTDPQKKEDSILCLQRTETQLEKLNLLVAGILDLSNIEAGKMQFKMAPFNCSDMIENILETFSNIYPEYTIIRSGELPQTLYADKDKIEQVVLDFLFNAAKYSQQSKEIYLNTTTGGNSFTVEVRDTGVGISAEKLPHLFQKYYRAEDSYNEFQGLGISLFICSVIIRHHKGTYGAKSVQNEGSSFYFTIPVAGNE</sequence>
<accession>A0A4Q0M2P4</accession>
<keyword evidence="5" id="KW-0175">Coiled coil</keyword>
<evidence type="ECO:0000259" key="6">
    <source>
        <dbReference type="PROSITE" id="PS50109"/>
    </source>
</evidence>
<comment type="caution">
    <text evidence="9">The sequence shown here is derived from an EMBL/GenBank/DDBJ whole genome shotgun (WGS) entry which is preliminary data.</text>
</comment>
<feature type="domain" description="Response regulatory" evidence="7">
    <location>
        <begin position="1"/>
        <end position="118"/>
    </location>
</feature>
<dbReference type="EC" id="2.7.13.3" evidence="2"/>
<feature type="coiled-coil region" evidence="5">
    <location>
        <begin position="117"/>
        <end position="147"/>
    </location>
</feature>